<dbReference type="AlphaFoldDB" id="A0ABD1WHW3"/>
<reference evidence="3" key="1">
    <citation type="submission" date="2024-07" db="EMBL/GenBank/DDBJ databases">
        <title>Two chromosome-level genome assemblies of Korean endemic species Abeliophyllum distichum and Forsythia ovata (Oleaceae).</title>
        <authorList>
            <person name="Jang H."/>
        </authorList>
    </citation>
    <scope>NUCLEOTIDE SEQUENCE [LARGE SCALE GENOMIC DNA]</scope>
</reference>
<organism evidence="2 3">
    <name type="scientific">Forsythia ovata</name>
    <dbReference type="NCBI Taxonomy" id="205694"/>
    <lineage>
        <taxon>Eukaryota</taxon>
        <taxon>Viridiplantae</taxon>
        <taxon>Streptophyta</taxon>
        <taxon>Embryophyta</taxon>
        <taxon>Tracheophyta</taxon>
        <taxon>Spermatophyta</taxon>
        <taxon>Magnoliopsida</taxon>
        <taxon>eudicotyledons</taxon>
        <taxon>Gunneridae</taxon>
        <taxon>Pentapetalae</taxon>
        <taxon>asterids</taxon>
        <taxon>lamiids</taxon>
        <taxon>Lamiales</taxon>
        <taxon>Oleaceae</taxon>
        <taxon>Forsythieae</taxon>
        <taxon>Forsythia</taxon>
    </lineage>
</organism>
<gene>
    <name evidence="2" type="ORF">Fot_10812</name>
</gene>
<name>A0ABD1WHW3_9LAMI</name>
<accession>A0ABD1WHW3</accession>
<evidence type="ECO:0000313" key="2">
    <source>
        <dbReference type="EMBL" id="KAL2549282.1"/>
    </source>
</evidence>
<dbReference type="Proteomes" id="UP001604277">
    <property type="component" value="Unassembled WGS sequence"/>
</dbReference>
<proteinExistence type="predicted"/>
<dbReference type="EMBL" id="JBFOLJ010000003">
    <property type="protein sequence ID" value="KAL2549282.1"/>
    <property type="molecule type" value="Genomic_DNA"/>
</dbReference>
<sequence length="110" mass="12267">MHELQLGLEYVAPLNLESLFHVQKWFVEPSRKAFHPFFSFCVKDMQTTQILQPNLMNSLEEHQPLIPPSATSRLAGLGSAPLSPPPLTARTKKSSCCTETISPTTTRLCT</sequence>
<keyword evidence="3" id="KW-1185">Reference proteome</keyword>
<comment type="caution">
    <text evidence="2">The sequence shown here is derived from an EMBL/GenBank/DDBJ whole genome shotgun (WGS) entry which is preliminary data.</text>
</comment>
<feature type="region of interest" description="Disordered" evidence="1">
    <location>
        <begin position="74"/>
        <end position="94"/>
    </location>
</feature>
<evidence type="ECO:0000313" key="3">
    <source>
        <dbReference type="Proteomes" id="UP001604277"/>
    </source>
</evidence>
<evidence type="ECO:0000256" key="1">
    <source>
        <dbReference type="SAM" id="MobiDB-lite"/>
    </source>
</evidence>
<protein>
    <submittedName>
        <fullName evidence="2">Uncharacterized protein</fullName>
    </submittedName>
</protein>